<dbReference type="STRING" id="1643428.GCA_001442855_01349"/>
<keyword evidence="1" id="KW-0812">Transmembrane</keyword>
<dbReference type="InterPro" id="IPR025098">
    <property type="entry name" value="DUF4013"/>
</dbReference>
<protein>
    <recommendedName>
        <fullName evidence="4">DUF4013 domain-containing protein</fullName>
    </recommendedName>
</protein>
<keyword evidence="1" id="KW-1133">Transmembrane helix</keyword>
<evidence type="ECO:0000313" key="2">
    <source>
        <dbReference type="EMBL" id="CUU06023.1"/>
    </source>
</evidence>
<keyword evidence="3" id="KW-1185">Reference proteome</keyword>
<accession>A0A0S4N408</accession>
<evidence type="ECO:0008006" key="4">
    <source>
        <dbReference type="Google" id="ProtNLM"/>
    </source>
</evidence>
<feature type="transmembrane region" description="Helical" evidence="1">
    <location>
        <begin position="186"/>
        <end position="208"/>
    </location>
</feature>
<evidence type="ECO:0000313" key="3">
    <source>
        <dbReference type="Proteomes" id="UP000320623"/>
    </source>
</evidence>
<gene>
    <name evidence="2" type="ORF">JGI1_01378</name>
</gene>
<evidence type="ECO:0000256" key="1">
    <source>
        <dbReference type="SAM" id="Phobius"/>
    </source>
</evidence>
<dbReference type="Pfam" id="PF13197">
    <property type="entry name" value="DUF4013"/>
    <property type="match status" value="1"/>
</dbReference>
<sequence>MNIERGFKFVFQEKNWLAKIVVGGLMILFSFLIIPLLIYYGYLVEVTRRVIKGEEQLLPDWDNIGHKISNGFKILVVILVYLIPPILLLVLSSFFEADFNGFKNREIVAMLNSGDIYWLFLISAFIYFILFDLALPFIIGRYAENESLNDAFAFSEILEMFRNNFGDAVIVLLLSVFLSFLASLGFVIFLIGIVFTAFWANVVVYYLYGELYLKASKSKNKNQL</sequence>
<reference evidence="3" key="1">
    <citation type="submission" date="2015-11" db="EMBL/GenBank/DDBJ databases">
        <authorList>
            <person name="Varghese N."/>
        </authorList>
    </citation>
    <scope>NUCLEOTIDE SEQUENCE [LARGE SCALE GENOMIC DNA]</scope>
</reference>
<proteinExistence type="predicted"/>
<dbReference type="AlphaFoldDB" id="A0A0S4N408"/>
<name>A0A0S4N408_9BACT</name>
<keyword evidence="1" id="KW-0472">Membrane</keyword>
<organism evidence="2 3">
    <name type="scientific">Candidatus Thermokryptus mobilis</name>
    <dbReference type="NCBI Taxonomy" id="1643428"/>
    <lineage>
        <taxon>Bacteria</taxon>
        <taxon>Pseudomonadati</taxon>
        <taxon>Candidatus Kryptoniota</taxon>
        <taxon>Candidatus Thermokryptus</taxon>
    </lineage>
</organism>
<feature type="transmembrane region" description="Helical" evidence="1">
    <location>
        <begin position="20"/>
        <end position="42"/>
    </location>
</feature>
<dbReference type="RefSeq" id="WP_140945126.1">
    <property type="nucleotide sequence ID" value="NZ_FAOO01000009.1"/>
</dbReference>
<dbReference type="EMBL" id="FAOO01000009">
    <property type="protein sequence ID" value="CUU06023.1"/>
    <property type="molecule type" value="Genomic_DNA"/>
</dbReference>
<dbReference type="OrthoDB" id="9799578at2"/>
<feature type="transmembrane region" description="Helical" evidence="1">
    <location>
        <begin position="160"/>
        <end position="180"/>
    </location>
</feature>
<feature type="transmembrane region" description="Helical" evidence="1">
    <location>
        <begin position="74"/>
        <end position="96"/>
    </location>
</feature>
<feature type="transmembrane region" description="Helical" evidence="1">
    <location>
        <begin position="116"/>
        <end position="139"/>
    </location>
</feature>
<dbReference type="Proteomes" id="UP000320623">
    <property type="component" value="Unassembled WGS sequence"/>
</dbReference>